<name>A0A8J6Q9U9_9FLAO</name>
<dbReference type="EMBL" id="JACVXD010000003">
    <property type="protein sequence ID" value="MBD0823926.1"/>
    <property type="molecule type" value="Genomic_DNA"/>
</dbReference>
<dbReference type="InterPro" id="IPR032331">
    <property type="entry name" value="DUF4856"/>
</dbReference>
<evidence type="ECO:0000256" key="1">
    <source>
        <dbReference type="SAM" id="SignalP"/>
    </source>
</evidence>
<dbReference type="PROSITE" id="PS51257">
    <property type="entry name" value="PROKAR_LIPOPROTEIN"/>
    <property type="match status" value="1"/>
</dbReference>
<organism evidence="2 3">
    <name type="scientific">Aestuariibaculum marinum</name>
    <dbReference type="NCBI Taxonomy" id="2683592"/>
    <lineage>
        <taxon>Bacteria</taxon>
        <taxon>Pseudomonadati</taxon>
        <taxon>Bacteroidota</taxon>
        <taxon>Flavobacteriia</taxon>
        <taxon>Flavobacteriales</taxon>
        <taxon>Flavobacteriaceae</taxon>
    </lineage>
</organism>
<comment type="caution">
    <text evidence="2">The sequence shown here is derived from an EMBL/GenBank/DDBJ whole genome shotgun (WGS) entry which is preliminary data.</text>
</comment>
<evidence type="ECO:0000313" key="3">
    <source>
        <dbReference type="Proteomes" id="UP000621516"/>
    </source>
</evidence>
<feature type="signal peptide" evidence="1">
    <location>
        <begin position="1"/>
        <end position="18"/>
    </location>
</feature>
<dbReference type="Proteomes" id="UP000621516">
    <property type="component" value="Unassembled WGS sequence"/>
</dbReference>
<proteinExistence type="predicted"/>
<evidence type="ECO:0000313" key="2">
    <source>
        <dbReference type="EMBL" id="MBD0823926.1"/>
    </source>
</evidence>
<protein>
    <submittedName>
        <fullName evidence="2">DUF4856 domain-containing protein</fullName>
    </submittedName>
</protein>
<sequence length="402" mass="43492">MKKFLSMAAAAVVLFASCSDDDNESNNIENPATYTFTRNGESTVSFGGQTTRIAMATELVSALSVSTNTKEDLLAMFNHQLGEPDFTDVNLNTSDKNVRSKVAASADFFAANTTDAIAIKADFDSWISEQADNVFVNWNVSAGAGVAGNMQQLGSTTVRYFNAKGLELNQAVAKGLIGGLMADQMLNNYLSDAVLDAGANVTNNDSDVVEEGKSYTTMEHKWDEAYGYLYGAEENPASPVLDADRFLNTYLRQVNDDADFAGIADEVYQALKLGRAAIVAKNYTVRDAQVAVVRENISKVIAVRAVHYLQGAKSDLEAEGTVDYAHAFHELSEGFGFVYSLQFTRKPGTDVPYFTHEEVNAYVDALLNDNTNGFWDVTPETLDTISAEIAAAFGFTVEAAAN</sequence>
<reference evidence="2 3" key="1">
    <citation type="journal article" date="2018" name="J. Microbiol.">
        <title>Aestuariibaculum marinum sp. nov., a marine bacterium isolated from seawater in South Korea.</title>
        <authorList>
            <person name="Choi J."/>
            <person name="Lee D."/>
            <person name="Jang J.H."/>
            <person name="Cha S."/>
            <person name="Seo T."/>
        </authorList>
    </citation>
    <scope>NUCLEOTIDE SEQUENCE [LARGE SCALE GENOMIC DNA]</scope>
    <source>
        <strain evidence="2 3">IP7</strain>
    </source>
</reference>
<dbReference type="AlphaFoldDB" id="A0A8J6Q9U9"/>
<dbReference type="Pfam" id="PF16148">
    <property type="entry name" value="DUF4856"/>
    <property type="match status" value="1"/>
</dbReference>
<keyword evidence="1" id="KW-0732">Signal</keyword>
<feature type="chain" id="PRO_5035210692" evidence="1">
    <location>
        <begin position="19"/>
        <end position="402"/>
    </location>
</feature>
<dbReference type="RefSeq" id="WP_188223237.1">
    <property type="nucleotide sequence ID" value="NZ_JACVXD010000003.1"/>
</dbReference>
<keyword evidence="3" id="KW-1185">Reference proteome</keyword>
<gene>
    <name evidence="2" type="ORF">ICJ85_07815</name>
</gene>
<accession>A0A8J6Q9U9</accession>